<keyword evidence="11" id="KW-1185">Reference proteome</keyword>
<evidence type="ECO:0000313" key="11">
    <source>
        <dbReference type="Proteomes" id="UP000887458"/>
    </source>
</evidence>
<keyword evidence="3 8" id="KW-0813">Transport</keyword>
<evidence type="ECO:0000256" key="4">
    <source>
        <dbReference type="ARBA" id="ARBA00022692"/>
    </source>
</evidence>
<evidence type="ECO:0000313" key="10">
    <source>
        <dbReference type="EMBL" id="KAH9423363.1"/>
    </source>
</evidence>
<evidence type="ECO:0000256" key="2">
    <source>
        <dbReference type="ARBA" id="ARBA00006175"/>
    </source>
</evidence>
<feature type="transmembrane region" description="Helical" evidence="9">
    <location>
        <begin position="27"/>
        <end position="51"/>
    </location>
</feature>
<dbReference type="PANTHER" id="PTHR43829:SF9">
    <property type="entry name" value="AQUAPORIN-9"/>
    <property type="match status" value="1"/>
</dbReference>
<comment type="caution">
    <text evidence="10">The sequence shown here is derived from an EMBL/GenBank/DDBJ whole genome shotgun (WGS) entry which is preliminary data.</text>
</comment>
<dbReference type="Proteomes" id="UP000887458">
    <property type="component" value="Unassembled WGS sequence"/>
</dbReference>
<evidence type="ECO:0000256" key="6">
    <source>
        <dbReference type="ARBA" id="ARBA00023136"/>
    </source>
</evidence>
<keyword evidence="6 9" id="KW-0472">Membrane</keyword>
<dbReference type="SUPFAM" id="SSF81338">
    <property type="entry name" value="Aquaporin-like"/>
    <property type="match status" value="1"/>
</dbReference>
<gene>
    <name evidence="10" type="primary">AQP3_1</name>
    <name evidence="10" type="ORF">DERP_003642</name>
</gene>
<evidence type="ECO:0000256" key="1">
    <source>
        <dbReference type="ARBA" id="ARBA00004141"/>
    </source>
</evidence>
<keyword evidence="5 9" id="KW-1133">Transmembrane helix</keyword>
<dbReference type="InterPro" id="IPR023271">
    <property type="entry name" value="Aquaporin-like"/>
</dbReference>
<proteinExistence type="inferred from homology"/>
<dbReference type="InterPro" id="IPR022357">
    <property type="entry name" value="MIP_CS"/>
</dbReference>
<comment type="similarity">
    <text evidence="2 8">Belongs to the MIP/aquaporin (TC 1.A.8) family.</text>
</comment>
<dbReference type="PROSITE" id="PS00221">
    <property type="entry name" value="MIP"/>
    <property type="match status" value="1"/>
</dbReference>
<dbReference type="Pfam" id="PF00230">
    <property type="entry name" value="MIP"/>
    <property type="match status" value="1"/>
</dbReference>
<evidence type="ECO:0000256" key="9">
    <source>
        <dbReference type="SAM" id="Phobius"/>
    </source>
</evidence>
<dbReference type="Gene3D" id="1.20.1080.10">
    <property type="entry name" value="Glycerol uptake facilitator protein"/>
    <property type="match status" value="1"/>
</dbReference>
<dbReference type="CDD" id="cd00333">
    <property type="entry name" value="MIP"/>
    <property type="match status" value="1"/>
</dbReference>
<feature type="transmembrane region" description="Helical" evidence="9">
    <location>
        <begin position="185"/>
        <end position="204"/>
    </location>
</feature>
<evidence type="ECO:0000256" key="5">
    <source>
        <dbReference type="ARBA" id="ARBA00022989"/>
    </source>
</evidence>
<name>A0ABQ8JLT0_DERPT</name>
<keyword evidence="4 8" id="KW-0812">Transmembrane</keyword>
<evidence type="ECO:0000256" key="7">
    <source>
        <dbReference type="ARBA" id="ARBA00045280"/>
    </source>
</evidence>
<feature type="transmembrane region" description="Helical" evidence="9">
    <location>
        <begin position="103"/>
        <end position="125"/>
    </location>
</feature>
<protein>
    <submittedName>
        <fullName evidence="10">Aquaporin-3</fullName>
    </submittedName>
</protein>
<dbReference type="InterPro" id="IPR050363">
    <property type="entry name" value="MIP/Aquaporin"/>
</dbReference>
<feature type="transmembrane region" description="Helical" evidence="9">
    <location>
        <begin position="239"/>
        <end position="258"/>
    </location>
</feature>
<dbReference type="PRINTS" id="PR00783">
    <property type="entry name" value="MINTRINSICP"/>
</dbReference>
<organism evidence="10 11">
    <name type="scientific">Dermatophagoides pteronyssinus</name>
    <name type="common">European house dust mite</name>
    <dbReference type="NCBI Taxonomy" id="6956"/>
    <lineage>
        <taxon>Eukaryota</taxon>
        <taxon>Metazoa</taxon>
        <taxon>Ecdysozoa</taxon>
        <taxon>Arthropoda</taxon>
        <taxon>Chelicerata</taxon>
        <taxon>Arachnida</taxon>
        <taxon>Acari</taxon>
        <taxon>Acariformes</taxon>
        <taxon>Sarcoptiformes</taxon>
        <taxon>Astigmata</taxon>
        <taxon>Psoroptidia</taxon>
        <taxon>Analgoidea</taxon>
        <taxon>Pyroglyphidae</taxon>
        <taxon>Dermatophagoidinae</taxon>
        <taxon>Dermatophagoides</taxon>
    </lineage>
</organism>
<dbReference type="EMBL" id="NJHN03000032">
    <property type="protein sequence ID" value="KAH9423363.1"/>
    <property type="molecule type" value="Genomic_DNA"/>
</dbReference>
<reference evidence="10 11" key="1">
    <citation type="journal article" date="2018" name="J. Allergy Clin. Immunol.">
        <title>High-quality assembly of Dermatophagoides pteronyssinus genome and transcriptome reveals a wide range of novel allergens.</title>
        <authorList>
            <person name="Liu X.Y."/>
            <person name="Yang K.Y."/>
            <person name="Wang M.Q."/>
            <person name="Kwok J.S."/>
            <person name="Zeng X."/>
            <person name="Yang Z."/>
            <person name="Xiao X.J."/>
            <person name="Lau C.P."/>
            <person name="Li Y."/>
            <person name="Huang Z.M."/>
            <person name="Ba J.G."/>
            <person name="Yim A.K."/>
            <person name="Ouyang C.Y."/>
            <person name="Ngai S.M."/>
            <person name="Chan T.F."/>
            <person name="Leung E.L."/>
            <person name="Liu L."/>
            <person name="Liu Z.G."/>
            <person name="Tsui S.K."/>
        </authorList>
    </citation>
    <scope>NUCLEOTIDE SEQUENCE [LARGE SCALE GENOMIC DNA]</scope>
    <source>
        <strain evidence="10">Derp</strain>
    </source>
</reference>
<comment type="subcellular location">
    <subcellularLocation>
        <location evidence="1">Membrane</location>
        <topology evidence="1">Multi-pass membrane protein</topology>
    </subcellularLocation>
</comment>
<feature type="transmembrane region" description="Helical" evidence="9">
    <location>
        <begin position="63"/>
        <end position="82"/>
    </location>
</feature>
<comment type="function">
    <text evidence="7">Aquaglyceroporin that may modulate the water content and osmolytes during anhydrobiosis.</text>
</comment>
<dbReference type="InterPro" id="IPR000425">
    <property type="entry name" value="MIP"/>
</dbReference>
<feature type="transmembrane region" description="Helical" evidence="9">
    <location>
        <begin position="154"/>
        <end position="173"/>
    </location>
</feature>
<sequence>MYIWRAEVNFWDRALSLRTESDILREFLAEFLGTLTFVCLGCSANAIMVVSGYNRFSLITGPLSWGLALTVAIYICGGVSGGHCNPAVSLGLASIKKFEWKKLLHYFLGQYLGAFVGSLITYAVYNQTIDRLPGEMTWPIFGTRSLPEINAGSAFLDQLISTMFFVMIICSLTDDDNPLRPSKGLLPITIGFVNFGSMIASFGYNCGGPMNPARDLMPRLMTTMTGWKSTPFSYKHYNYFWIPFVACHLGGIIGCWLYRLMIGNHHRK</sequence>
<accession>A0ABQ8JLT0</accession>
<reference evidence="10 11" key="2">
    <citation type="journal article" date="2022" name="Mol. Biol. Evol.">
        <title>Comparative Genomics Reveals Insights into the Divergent Evolution of Astigmatic Mites and Household Pest Adaptations.</title>
        <authorList>
            <person name="Xiong Q."/>
            <person name="Wan A.T."/>
            <person name="Liu X."/>
            <person name="Fung C.S."/>
            <person name="Xiao X."/>
            <person name="Malainual N."/>
            <person name="Hou J."/>
            <person name="Wang L."/>
            <person name="Wang M."/>
            <person name="Yang K.Y."/>
            <person name="Cui Y."/>
            <person name="Leung E.L."/>
            <person name="Nong W."/>
            <person name="Shin S.K."/>
            <person name="Au S.W."/>
            <person name="Jeong K.Y."/>
            <person name="Chew F.T."/>
            <person name="Hui J.H."/>
            <person name="Leung T.F."/>
            <person name="Tungtrongchitr A."/>
            <person name="Zhong N."/>
            <person name="Liu Z."/>
            <person name="Tsui S.K."/>
        </authorList>
    </citation>
    <scope>NUCLEOTIDE SEQUENCE [LARGE SCALE GENOMIC DNA]</scope>
    <source>
        <strain evidence="10">Derp</strain>
    </source>
</reference>
<evidence type="ECO:0000256" key="3">
    <source>
        <dbReference type="ARBA" id="ARBA00022448"/>
    </source>
</evidence>
<dbReference type="PANTHER" id="PTHR43829">
    <property type="entry name" value="AQUAPORIN OR AQUAGLYCEROPORIN RELATED"/>
    <property type="match status" value="1"/>
</dbReference>
<evidence type="ECO:0000256" key="8">
    <source>
        <dbReference type="RuleBase" id="RU000477"/>
    </source>
</evidence>